<dbReference type="Proteomes" id="UP000813461">
    <property type="component" value="Unassembled WGS sequence"/>
</dbReference>
<dbReference type="AlphaFoldDB" id="A0A8K0R8W1"/>
<reference evidence="1" key="1">
    <citation type="journal article" date="2021" name="Nat. Commun.">
        <title>Genetic determinants of endophytism in the Arabidopsis root mycobiome.</title>
        <authorList>
            <person name="Mesny F."/>
            <person name="Miyauchi S."/>
            <person name="Thiergart T."/>
            <person name="Pickel B."/>
            <person name="Atanasova L."/>
            <person name="Karlsson M."/>
            <person name="Huettel B."/>
            <person name="Barry K.W."/>
            <person name="Haridas S."/>
            <person name="Chen C."/>
            <person name="Bauer D."/>
            <person name="Andreopoulos W."/>
            <person name="Pangilinan J."/>
            <person name="LaButti K."/>
            <person name="Riley R."/>
            <person name="Lipzen A."/>
            <person name="Clum A."/>
            <person name="Drula E."/>
            <person name="Henrissat B."/>
            <person name="Kohler A."/>
            <person name="Grigoriev I.V."/>
            <person name="Martin F.M."/>
            <person name="Hacquard S."/>
        </authorList>
    </citation>
    <scope>NUCLEOTIDE SEQUENCE</scope>
    <source>
        <strain evidence="1">MPI-SDFR-AT-0120</strain>
    </source>
</reference>
<dbReference type="EMBL" id="JAGMVJ010000006">
    <property type="protein sequence ID" value="KAH7089620.1"/>
    <property type="molecule type" value="Genomic_DNA"/>
</dbReference>
<name>A0A8K0R8W1_9PLEO</name>
<proteinExistence type="predicted"/>
<accession>A0A8K0R8W1</accession>
<comment type="caution">
    <text evidence="1">The sequence shown here is derived from an EMBL/GenBank/DDBJ whole genome shotgun (WGS) entry which is preliminary data.</text>
</comment>
<evidence type="ECO:0000313" key="2">
    <source>
        <dbReference type="Proteomes" id="UP000813461"/>
    </source>
</evidence>
<gene>
    <name evidence="1" type="ORF">FB567DRAFT_590429</name>
</gene>
<organism evidence="1 2">
    <name type="scientific">Paraphoma chrysanthemicola</name>
    <dbReference type="NCBI Taxonomy" id="798071"/>
    <lineage>
        <taxon>Eukaryota</taxon>
        <taxon>Fungi</taxon>
        <taxon>Dikarya</taxon>
        <taxon>Ascomycota</taxon>
        <taxon>Pezizomycotina</taxon>
        <taxon>Dothideomycetes</taxon>
        <taxon>Pleosporomycetidae</taxon>
        <taxon>Pleosporales</taxon>
        <taxon>Pleosporineae</taxon>
        <taxon>Phaeosphaeriaceae</taxon>
        <taxon>Paraphoma</taxon>
    </lineage>
</organism>
<keyword evidence="2" id="KW-1185">Reference proteome</keyword>
<evidence type="ECO:0000313" key="1">
    <source>
        <dbReference type="EMBL" id="KAH7089620.1"/>
    </source>
</evidence>
<protein>
    <submittedName>
        <fullName evidence="1">Uncharacterized protein</fullName>
    </submittedName>
</protein>
<sequence>MAEVLAVVGAIGAIANIIDATSKVISILSDIKARWKDADITVLSLASQLFAFRAALRKIKVWMDRERLQPHHQLIMDLDEMLAFCEMLIGRIEAIFEDWEQLETLAEQRQLLERPRSRTVLQRVKDDSASLLVQRDSASFMTHLSDNLSKISLVFTFDQEIFSSDVYHRVFRGTFKKGLRRLHHAQQDKASPASVIDDTACIPTFDVASAIHTCYNSMLLDCLNITKCLKIDIRVFETGRRIAPNVRSGHGITLKGLTHDVLAMWQDPLIKAFFSHQLKAIRDGRCELQILTCIERLSQVYETATPRRTTIFSDPFYDVCVAWSQTTENPPSDILTVVIDVPLTADHSKPWSREQVVESIALALAPFIDDSQSKKPHKISFLLHLDDAKHPMCTLALNCFPIANYSHDHYIDMVIAEIVRLFRKGNEDTPCEYLTIWKGESLLEYMMLPVKNVATKGQVVVKDGMYHAKLHTVSGSAPHERDAVAAAVPDVLLLPVQEPLGKHSP</sequence>
<dbReference type="OrthoDB" id="5817230at2759"/>